<evidence type="ECO:0000313" key="4">
    <source>
        <dbReference type="EMBL" id="MDQ0516021.1"/>
    </source>
</evidence>
<evidence type="ECO:0000313" key="5">
    <source>
        <dbReference type="Proteomes" id="UP001223743"/>
    </source>
</evidence>
<feature type="domain" description="Antitoxin Xre-like helix-turn-helix" evidence="3">
    <location>
        <begin position="24"/>
        <end position="67"/>
    </location>
</feature>
<accession>A0ABU0M4Y7</accession>
<reference evidence="4 5" key="1">
    <citation type="submission" date="2023-07" db="EMBL/GenBank/DDBJ databases">
        <title>Genomic Encyclopedia of Type Strains, Phase IV (KMG-IV): sequencing the most valuable type-strain genomes for metagenomic binning, comparative biology and taxonomic classification.</title>
        <authorList>
            <person name="Goeker M."/>
        </authorList>
    </citation>
    <scope>NUCLEOTIDE SEQUENCE [LARGE SCALE GENOMIC DNA]</scope>
    <source>
        <strain evidence="4 5">B1-1</strain>
    </source>
</reference>
<name>A0ABU0M4Y7_9HYPH</name>
<sequence length="172" mass="18356">MPSAGHRPIAEADGGPASPFSAADRRRLSGPGLRAFAAIADQWGLGETERMRMLGLPGRSTYFGWLAKARAGMALTLPLDTLLRISAVLGIHKAMRILFTDDRTALDWLRRPNDGPLFGGQPPLALAANGTQDGLLLLRRHLDAWRGGLFAAPLPALDDMAAPIGDGDIVWA</sequence>
<comment type="caution">
    <text evidence="4">The sequence shown here is derived from an EMBL/GenBank/DDBJ whole genome shotgun (WGS) entry which is preliminary data.</text>
</comment>
<dbReference type="EMBL" id="JAUSWJ010000001">
    <property type="protein sequence ID" value="MDQ0516021.1"/>
    <property type="molecule type" value="Genomic_DNA"/>
</dbReference>
<evidence type="ECO:0008006" key="6">
    <source>
        <dbReference type="Google" id="ProtNLM"/>
    </source>
</evidence>
<dbReference type="Pfam" id="PF20432">
    <property type="entry name" value="Xre-like-HTH"/>
    <property type="match status" value="1"/>
</dbReference>
<proteinExistence type="predicted"/>
<organism evidence="4 5">
    <name type="scientific">Kaistia geumhonensis</name>
    <dbReference type="NCBI Taxonomy" id="410839"/>
    <lineage>
        <taxon>Bacteria</taxon>
        <taxon>Pseudomonadati</taxon>
        <taxon>Pseudomonadota</taxon>
        <taxon>Alphaproteobacteria</taxon>
        <taxon>Hyphomicrobiales</taxon>
        <taxon>Kaistiaceae</taxon>
        <taxon>Kaistia</taxon>
    </lineage>
</organism>
<gene>
    <name evidence="4" type="ORF">QO015_001634</name>
</gene>
<keyword evidence="5" id="KW-1185">Reference proteome</keyword>
<dbReference type="InterPro" id="IPR046847">
    <property type="entry name" value="Xre-like_HTH"/>
</dbReference>
<dbReference type="Proteomes" id="UP001223743">
    <property type="component" value="Unassembled WGS sequence"/>
</dbReference>
<dbReference type="InterPro" id="IPR024467">
    <property type="entry name" value="Xre/MbcA/ParS-like_toxin-bd"/>
</dbReference>
<feature type="region of interest" description="Disordered" evidence="1">
    <location>
        <begin position="1"/>
        <end position="24"/>
    </location>
</feature>
<dbReference type="RefSeq" id="WP_266280145.1">
    <property type="nucleotide sequence ID" value="NZ_JAPKNF010000001.1"/>
</dbReference>
<evidence type="ECO:0000259" key="2">
    <source>
        <dbReference type="Pfam" id="PF09722"/>
    </source>
</evidence>
<evidence type="ECO:0000256" key="1">
    <source>
        <dbReference type="SAM" id="MobiDB-lite"/>
    </source>
</evidence>
<dbReference type="Pfam" id="PF09722">
    <property type="entry name" value="Xre_MbcA_ParS_C"/>
    <property type="match status" value="1"/>
</dbReference>
<evidence type="ECO:0000259" key="3">
    <source>
        <dbReference type="Pfam" id="PF20432"/>
    </source>
</evidence>
<protein>
    <recommendedName>
        <fullName evidence="6">DUF2384 domain-containing protein</fullName>
    </recommendedName>
</protein>
<feature type="domain" description="Antitoxin Xre/MbcA/ParS-like toxin-binding" evidence="2">
    <location>
        <begin position="96"/>
        <end position="148"/>
    </location>
</feature>